<dbReference type="Pfam" id="PF00625">
    <property type="entry name" value="Guanylate_kin"/>
    <property type="match status" value="1"/>
</dbReference>
<organism evidence="8 9">
    <name type="scientific">Candidatus Zambryskibacteria bacterium CG10_big_fil_rev_8_21_14_0_10_42_12</name>
    <dbReference type="NCBI Taxonomy" id="1975115"/>
    <lineage>
        <taxon>Bacteria</taxon>
        <taxon>Candidatus Zambryskiibacteriota</taxon>
    </lineage>
</organism>
<dbReference type="FunFam" id="3.30.63.10:FF:000002">
    <property type="entry name" value="Guanylate kinase 1"/>
    <property type="match status" value="1"/>
</dbReference>
<evidence type="ECO:0000256" key="6">
    <source>
        <dbReference type="ARBA" id="ARBA00030128"/>
    </source>
</evidence>
<name>A0A2H0QWD7_9BACT</name>
<reference evidence="8 9" key="1">
    <citation type="submission" date="2017-09" db="EMBL/GenBank/DDBJ databases">
        <title>Depth-based differentiation of microbial function through sediment-hosted aquifers and enrichment of novel symbionts in the deep terrestrial subsurface.</title>
        <authorList>
            <person name="Probst A.J."/>
            <person name="Ladd B."/>
            <person name="Jarett J.K."/>
            <person name="Geller-Mcgrath D.E."/>
            <person name="Sieber C.M."/>
            <person name="Emerson J.B."/>
            <person name="Anantharaman K."/>
            <person name="Thomas B.C."/>
            <person name="Malmstrom R."/>
            <person name="Stieglmeier M."/>
            <person name="Klingl A."/>
            <person name="Woyke T."/>
            <person name="Ryan C.M."/>
            <person name="Banfield J.F."/>
        </authorList>
    </citation>
    <scope>NUCLEOTIDE SEQUENCE [LARGE SCALE GENOMIC DNA]</scope>
    <source>
        <strain evidence="8">CG10_big_fil_rev_8_21_14_0_10_42_12</strain>
    </source>
</reference>
<dbReference type="GO" id="GO:0004385">
    <property type="term" value="F:GMP kinase activity"/>
    <property type="evidence" value="ECO:0007669"/>
    <property type="project" value="UniProtKB-EC"/>
</dbReference>
<dbReference type="PANTHER" id="PTHR23117">
    <property type="entry name" value="GUANYLATE KINASE-RELATED"/>
    <property type="match status" value="1"/>
</dbReference>
<accession>A0A2H0QWD7</accession>
<dbReference type="PROSITE" id="PS00856">
    <property type="entry name" value="GUANYLATE_KINASE_1"/>
    <property type="match status" value="1"/>
</dbReference>
<evidence type="ECO:0000259" key="7">
    <source>
        <dbReference type="PROSITE" id="PS50052"/>
    </source>
</evidence>
<keyword evidence="4" id="KW-0808">Transferase</keyword>
<dbReference type="SMART" id="SM00072">
    <property type="entry name" value="GuKc"/>
    <property type="match status" value="1"/>
</dbReference>
<comment type="similarity">
    <text evidence="1">Belongs to the guanylate kinase family.</text>
</comment>
<dbReference type="PROSITE" id="PS50052">
    <property type="entry name" value="GUANYLATE_KINASE_2"/>
    <property type="match status" value="1"/>
</dbReference>
<dbReference type="EMBL" id="PCXL01000009">
    <property type="protein sequence ID" value="PIR38589.1"/>
    <property type="molecule type" value="Genomic_DNA"/>
</dbReference>
<evidence type="ECO:0000313" key="9">
    <source>
        <dbReference type="Proteomes" id="UP000231333"/>
    </source>
</evidence>
<evidence type="ECO:0000256" key="2">
    <source>
        <dbReference type="ARBA" id="ARBA00012961"/>
    </source>
</evidence>
<dbReference type="Proteomes" id="UP000231333">
    <property type="component" value="Unassembled WGS sequence"/>
</dbReference>
<feature type="domain" description="Guanylate kinase-like" evidence="7">
    <location>
        <begin position="5"/>
        <end position="188"/>
    </location>
</feature>
<evidence type="ECO:0000313" key="8">
    <source>
        <dbReference type="EMBL" id="PIR38589.1"/>
    </source>
</evidence>
<comment type="caution">
    <text evidence="8">The sequence shown here is derived from an EMBL/GenBank/DDBJ whole genome shotgun (WGS) entry which is preliminary data.</text>
</comment>
<evidence type="ECO:0000256" key="3">
    <source>
        <dbReference type="ARBA" id="ARBA00016296"/>
    </source>
</evidence>
<dbReference type="CDD" id="cd00071">
    <property type="entry name" value="GMPK"/>
    <property type="match status" value="1"/>
</dbReference>
<proteinExistence type="inferred from homology"/>
<keyword evidence="5 8" id="KW-0418">Kinase</keyword>
<dbReference type="Gene3D" id="3.40.50.300">
    <property type="entry name" value="P-loop containing nucleotide triphosphate hydrolases"/>
    <property type="match status" value="1"/>
</dbReference>
<dbReference type="SUPFAM" id="SSF52540">
    <property type="entry name" value="P-loop containing nucleoside triphosphate hydrolases"/>
    <property type="match status" value="1"/>
</dbReference>
<protein>
    <recommendedName>
        <fullName evidence="3">Guanylate kinase</fullName>
        <ecNumber evidence="2">2.7.4.8</ecNumber>
    </recommendedName>
    <alternativeName>
        <fullName evidence="6">GMP kinase</fullName>
    </alternativeName>
</protein>
<dbReference type="PANTHER" id="PTHR23117:SF13">
    <property type="entry name" value="GUANYLATE KINASE"/>
    <property type="match status" value="1"/>
</dbReference>
<dbReference type="InterPro" id="IPR027417">
    <property type="entry name" value="P-loop_NTPase"/>
</dbReference>
<dbReference type="GO" id="GO:0005829">
    <property type="term" value="C:cytosol"/>
    <property type="evidence" value="ECO:0007669"/>
    <property type="project" value="TreeGrafter"/>
</dbReference>
<dbReference type="InterPro" id="IPR020590">
    <property type="entry name" value="Guanylate_kinase_CS"/>
</dbReference>
<dbReference type="InterPro" id="IPR008144">
    <property type="entry name" value="Guanylate_kin-like_dom"/>
</dbReference>
<gene>
    <name evidence="8" type="ORF">COV34_00740</name>
</gene>
<dbReference type="EC" id="2.7.4.8" evidence="2"/>
<evidence type="ECO:0000256" key="5">
    <source>
        <dbReference type="ARBA" id="ARBA00022777"/>
    </source>
</evidence>
<dbReference type="AlphaFoldDB" id="A0A2H0QWD7"/>
<evidence type="ECO:0000256" key="4">
    <source>
        <dbReference type="ARBA" id="ARBA00022679"/>
    </source>
</evidence>
<evidence type="ECO:0000256" key="1">
    <source>
        <dbReference type="ARBA" id="ARBA00005790"/>
    </source>
</evidence>
<sequence>MRSRGKLIIIVAPSGSGKGTLVDHVKQTFAGEIVFPISCTTRTMRPGEREGDVYNFVSRAEFEKRIEEGYFLEWAEYSGNLYGTPREDIMRHIESGDLVLREVEIQGAYSIKRLMDPEDLAVIYIDAGSWEDLRRRIEERAPLSPVELALRHERFLKEIEFKPEATYIVSNKDGELEQAKEHIIDIIKQLQ</sequence>
<dbReference type="InterPro" id="IPR008145">
    <property type="entry name" value="GK/Ca_channel_bsu"/>
</dbReference>